<keyword evidence="1" id="KW-0812">Transmembrane</keyword>
<evidence type="ECO:0000313" key="2">
    <source>
        <dbReference type="EMBL" id="OFI36427.1"/>
    </source>
</evidence>
<reference evidence="2 3" key="1">
    <citation type="submission" date="2016-09" db="EMBL/GenBank/DDBJ databases">
        <title>Alteromonas lipolytica, a new species isolated from sea water.</title>
        <authorList>
            <person name="Wu Y.-H."/>
            <person name="Cheng H."/>
            <person name="Xu X.-W."/>
        </authorList>
    </citation>
    <scope>NUCLEOTIDE SEQUENCE [LARGE SCALE GENOMIC DNA]</scope>
    <source>
        <strain evidence="2 3">JW12</strain>
    </source>
</reference>
<evidence type="ECO:0000256" key="1">
    <source>
        <dbReference type="SAM" id="Phobius"/>
    </source>
</evidence>
<name>A0A1E8FKG1_9ALTE</name>
<feature type="transmembrane region" description="Helical" evidence="1">
    <location>
        <begin position="12"/>
        <end position="33"/>
    </location>
</feature>
<dbReference type="RefSeq" id="WP_070174537.1">
    <property type="nucleotide sequence ID" value="NZ_BMJR01000004.1"/>
</dbReference>
<dbReference type="AlphaFoldDB" id="A0A1E8FKG1"/>
<comment type="caution">
    <text evidence="2">The sequence shown here is derived from an EMBL/GenBank/DDBJ whole genome shotgun (WGS) entry which is preliminary data.</text>
</comment>
<keyword evidence="3" id="KW-1185">Reference proteome</keyword>
<organism evidence="2 3">
    <name type="scientific">Alteromonas lipolytica</name>
    <dbReference type="NCBI Taxonomy" id="1856405"/>
    <lineage>
        <taxon>Bacteria</taxon>
        <taxon>Pseudomonadati</taxon>
        <taxon>Pseudomonadota</taxon>
        <taxon>Gammaproteobacteria</taxon>
        <taxon>Alteromonadales</taxon>
        <taxon>Alteromonadaceae</taxon>
        <taxon>Alteromonas/Salinimonas group</taxon>
        <taxon>Alteromonas</taxon>
    </lineage>
</organism>
<sequence>MQKENSDTEIAFLAALFFWLMTLGMCWLSKSIFEAWQDGTSIELVSRKARILNHFPTWFVFILSIVAVALMAFYAIKETLKFVSYLRS</sequence>
<proteinExistence type="predicted"/>
<feature type="transmembrane region" description="Helical" evidence="1">
    <location>
        <begin position="55"/>
        <end position="76"/>
    </location>
</feature>
<keyword evidence="1" id="KW-0472">Membrane</keyword>
<dbReference type="OrthoDB" id="9851894at2"/>
<evidence type="ECO:0000313" key="3">
    <source>
        <dbReference type="Proteomes" id="UP000176037"/>
    </source>
</evidence>
<protein>
    <submittedName>
        <fullName evidence="2">Uncharacterized protein</fullName>
    </submittedName>
</protein>
<accession>A0A1E8FKG1</accession>
<keyword evidence="1" id="KW-1133">Transmembrane helix</keyword>
<dbReference type="EMBL" id="MJIC01000001">
    <property type="protein sequence ID" value="OFI36427.1"/>
    <property type="molecule type" value="Genomic_DNA"/>
</dbReference>
<gene>
    <name evidence="2" type="ORF">BFC17_00675</name>
</gene>
<dbReference type="Proteomes" id="UP000176037">
    <property type="component" value="Unassembled WGS sequence"/>
</dbReference>